<sequence>AICNRTNEGGAEKSKAGNVQSYFPKGGLVLVVSWTINEIIINNRTHGIVVTVHLRCQRHNLDVHSVSVIIVPQVLTGRFTVVNGWGAQPGTMDSPNGACPVEVGHERPFAAKGSHGCPYRCAERSLDWGAALGNMAQEEGSTGLAMRTTKSSQRKSVSVLSELLQRGLQRVAEALRDLGHRGLKGVQILVRRMRLPQSGAGITFTVSLEKRNMMDGTPPAVVPISLTRPRSQAPDVCHTLTHQAQSRLIMER</sequence>
<name>K0TJX2_THAOC</name>
<keyword evidence="2" id="KW-1185">Reference proteome</keyword>
<dbReference type="Proteomes" id="UP000266841">
    <property type="component" value="Unassembled WGS sequence"/>
</dbReference>
<gene>
    <name evidence="1" type="ORF">THAOC_04152</name>
</gene>
<reference evidence="1 2" key="1">
    <citation type="journal article" date="2012" name="Genome Biol.">
        <title>Genome and low-iron response of an oceanic diatom adapted to chronic iron limitation.</title>
        <authorList>
            <person name="Lommer M."/>
            <person name="Specht M."/>
            <person name="Roy A.S."/>
            <person name="Kraemer L."/>
            <person name="Andreson R."/>
            <person name="Gutowska M.A."/>
            <person name="Wolf J."/>
            <person name="Bergner S.V."/>
            <person name="Schilhabel M.B."/>
            <person name="Klostermeier U.C."/>
            <person name="Beiko R.G."/>
            <person name="Rosenstiel P."/>
            <person name="Hippler M."/>
            <person name="Laroche J."/>
        </authorList>
    </citation>
    <scope>NUCLEOTIDE SEQUENCE [LARGE SCALE GENOMIC DNA]</scope>
    <source>
        <strain evidence="1 2">CCMP1005</strain>
    </source>
</reference>
<organism evidence="1 2">
    <name type="scientific">Thalassiosira oceanica</name>
    <name type="common">Marine diatom</name>
    <dbReference type="NCBI Taxonomy" id="159749"/>
    <lineage>
        <taxon>Eukaryota</taxon>
        <taxon>Sar</taxon>
        <taxon>Stramenopiles</taxon>
        <taxon>Ochrophyta</taxon>
        <taxon>Bacillariophyta</taxon>
        <taxon>Coscinodiscophyceae</taxon>
        <taxon>Thalassiosirophycidae</taxon>
        <taxon>Thalassiosirales</taxon>
        <taxon>Thalassiosiraceae</taxon>
        <taxon>Thalassiosira</taxon>
    </lineage>
</organism>
<accession>K0TJX2</accession>
<comment type="caution">
    <text evidence="1">The sequence shown here is derived from an EMBL/GenBank/DDBJ whole genome shotgun (WGS) entry which is preliminary data.</text>
</comment>
<dbReference type="EMBL" id="AGNL01003883">
    <property type="protein sequence ID" value="EJK74186.1"/>
    <property type="molecule type" value="Genomic_DNA"/>
</dbReference>
<evidence type="ECO:0000313" key="2">
    <source>
        <dbReference type="Proteomes" id="UP000266841"/>
    </source>
</evidence>
<evidence type="ECO:0000313" key="1">
    <source>
        <dbReference type="EMBL" id="EJK74186.1"/>
    </source>
</evidence>
<proteinExistence type="predicted"/>
<protein>
    <submittedName>
        <fullName evidence="1">Uncharacterized protein</fullName>
    </submittedName>
</protein>
<feature type="non-terminal residue" evidence="1">
    <location>
        <position position="1"/>
    </location>
</feature>
<dbReference type="AlphaFoldDB" id="K0TJX2"/>